<dbReference type="AlphaFoldDB" id="A0A090G5H0"/>
<reference evidence="2 3" key="1">
    <citation type="submission" date="2014-08" db="EMBL/GenBank/DDBJ databases">
        <authorList>
            <person name="Moulin Lionel"/>
        </authorList>
    </citation>
    <scope>NUCLEOTIDE SEQUENCE [LARGE SCALE GENOMIC DNA]</scope>
</reference>
<proteinExistence type="predicted"/>
<dbReference type="Proteomes" id="UP000046122">
    <property type="component" value="Unassembled WGS sequence"/>
</dbReference>
<gene>
    <name evidence="2" type="ORF">MPL3365_250012</name>
</gene>
<evidence type="ECO:0000313" key="3">
    <source>
        <dbReference type="Proteomes" id="UP000046122"/>
    </source>
</evidence>
<sequence length="74" mass="8593">MKSVDKSHFLEMKKYSEKIEKSKARCHYQANQRNGGLSWPGCALSTQRFSFSKRKASPMPSACRARRSIRSIRR</sequence>
<protein>
    <submittedName>
        <fullName evidence="2">Uncharacterized protein</fullName>
    </submittedName>
</protein>
<name>A0A090G5H0_MESPL</name>
<organism evidence="2 3">
    <name type="scientific">Mesorhizobium plurifarium</name>
    <dbReference type="NCBI Taxonomy" id="69974"/>
    <lineage>
        <taxon>Bacteria</taxon>
        <taxon>Pseudomonadati</taxon>
        <taxon>Pseudomonadota</taxon>
        <taxon>Alphaproteobacteria</taxon>
        <taxon>Hyphomicrobiales</taxon>
        <taxon>Phyllobacteriaceae</taxon>
        <taxon>Mesorhizobium</taxon>
    </lineage>
</organism>
<dbReference type="EMBL" id="CCNE01000018">
    <property type="protein sequence ID" value="CDX56823.1"/>
    <property type="molecule type" value="Genomic_DNA"/>
</dbReference>
<accession>A0A090G5H0</accession>
<feature type="region of interest" description="Disordered" evidence="1">
    <location>
        <begin position="55"/>
        <end position="74"/>
    </location>
</feature>
<evidence type="ECO:0000256" key="1">
    <source>
        <dbReference type="SAM" id="MobiDB-lite"/>
    </source>
</evidence>
<feature type="compositionally biased region" description="Basic residues" evidence="1">
    <location>
        <begin position="64"/>
        <end position="74"/>
    </location>
</feature>
<evidence type="ECO:0000313" key="2">
    <source>
        <dbReference type="EMBL" id="CDX56823.1"/>
    </source>
</evidence>